<dbReference type="InterPro" id="IPR004838">
    <property type="entry name" value="NHTrfase_class1_PyrdxlP-BS"/>
</dbReference>
<organism evidence="8 9">
    <name type="scientific">Candidatus Desantisbacteria bacterium CG1_02_38_46</name>
    <dbReference type="NCBI Taxonomy" id="1817893"/>
    <lineage>
        <taxon>Bacteria</taxon>
        <taxon>Candidatus Desantisiibacteriota</taxon>
    </lineage>
</organism>
<dbReference type="GO" id="GO:0030170">
    <property type="term" value="F:pyridoxal phosphate binding"/>
    <property type="evidence" value="ECO:0007669"/>
    <property type="project" value="InterPro"/>
</dbReference>
<comment type="cofactor">
    <cofactor evidence="1 6">
        <name>pyridoxal 5'-phosphate</name>
        <dbReference type="ChEBI" id="CHEBI:597326"/>
    </cofactor>
</comment>
<dbReference type="CDD" id="cd00609">
    <property type="entry name" value="AAT_like"/>
    <property type="match status" value="1"/>
</dbReference>
<keyword evidence="5" id="KW-0663">Pyridoxal phosphate</keyword>
<reference evidence="8 9" key="1">
    <citation type="journal article" date="2016" name="Environ. Microbiol.">
        <title>Genomic resolution of a cold subsurface aquifer community provides metabolic insights for novel microbes adapted to high CO concentrations.</title>
        <authorList>
            <person name="Probst A.J."/>
            <person name="Castelle C.J."/>
            <person name="Singh A."/>
            <person name="Brown C.T."/>
            <person name="Anantharaman K."/>
            <person name="Sharon I."/>
            <person name="Hug L.A."/>
            <person name="Burstein D."/>
            <person name="Emerson J.B."/>
            <person name="Thomas B.C."/>
            <person name="Banfield J.F."/>
        </authorList>
    </citation>
    <scope>NUCLEOTIDE SEQUENCE [LARGE SCALE GENOMIC DNA]</scope>
    <source>
        <strain evidence="8">CG1_02_38_46</strain>
    </source>
</reference>
<dbReference type="PANTHER" id="PTHR46383:SF1">
    <property type="entry name" value="ASPARTATE AMINOTRANSFERASE"/>
    <property type="match status" value="1"/>
</dbReference>
<dbReference type="GO" id="GO:0006520">
    <property type="term" value="P:amino acid metabolic process"/>
    <property type="evidence" value="ECO:0007669"/>
    <property type="project" value="InterPro"/>
</dbReference>
<keyword evidence="3 6" id="KW-0032">Aminotransferase</keyword>
<proteinExistence type="inferred from homology"/>
<evidence type="ECO:0000313" key="9">
    <source>
        <dbReference type="Proteomes" id="UP000182278"/>
    </source>
</evidence>
<dbReference type="Gene3D" id="3.40.640.10">
    <property type="entry name" value="Type I PLP-dependent aspartate aminotransferase-like (Major domain)"/>
    <property type="match status" value="1"/>
</dbReference>
<dbReference type="InterPro" id="IPR015422">
    <property type="entry name" value="PyrdxlP-dep_Trfase_small"/>
</dbReference>
<dbReference type="SUPFAM" id="SSF53383">
    <property type="entry name" value="PLP-dependent transferases"/>
    <property type="match status" value="1"/>
</dbReference>
<dbReference type="InterPro" id="IPR050596">
    <property type="entry name" value="AspAT/PAT-like"/>
</dbReference>
<dbReference type="PROSITE" id="PS00105">
    <property type="entry name" value="AA_TRANSFER_CLASS_1"/>
    <property type="match status" value="1"/>
</dbReference>
<evidence type="ECO:0000313" key="8">
    <source>
        <dbReference type="EMBL" id="OIN96573.1"/>
    </source>
</evidence>
<dbReference type="EMBL" id="MNUO01000091">
    <property type="protein sequence ID" value="OIN96573.1"/>
    <property type="molecule type" value="Genomic_DNA"/>
</dbReference>
<evidence type="ECO:0000256" key="1">
    <source>
        <dbReference type="ARBA" id="ARBA00001933"/>
    </source>
</evidence>
<dbReference type="STRING" id="1817893.AUJ66_05800"/>
<evidence type="ECO:0000256" key="2">
    <source>
        <dbReference type="ARBA" id="ARBA00007441"/>
    </source>
</evidence>
<evidence type="ECO:0000256" key="3">
    <source>
        <dbReference type="ARBA" id="ARBA00022576"/>
    </source>
</evidence>
<dbReference type="InterPro" id="IPR015424">
    <property type="entry name" value="PyrdxlP-dep_Trfase"/>
</dbReference>
<comment type="similarity">
    <text evidence="2 6">Belongs to the class-I pyridoxal-phosphate-dependent aminotransferase family.</text>
</comment>
<dbReference type="Pfam" id="PF00155">
    <property type="entry name" value="Aminotran_1_2"/>
    <property type="match status" value="1"/>
</dbReference>
<dbReference type="AlphaFoldDB" id="A0A1J4SE78"/>
<comment type="caution">
    <text evidence="8">The sequence shown here is derived from an EMBL/GenBank/DDBJ whole genome shotgun (WGS) entry which is preliminary data.</text>
</comment>
<feature type="domain" description="Aminotransferase class I/classII large" evidence="7">
    <location>
        <begin position="31"/>
        <end position="408"/>
    </location>
</feature>
<dbReference type="PANTHER" id="PTHR46383">
    <property type="entry name" value="ASPARTATE AMINOTRANSFERASE"/>
    <property type="match status" value="1"/>
</dbReference>
<evidence type="ECO:0000256" key="4">
    <source>
        <dbReference type="ARBA" id="ARBA00022679"/>
    </source>
</evidence>
<dbReference type="PRINTS" id="PR00753">
    <property type="entry name" value="ACCSYNTHASE"/>
</dbReference>
<evidence type="ECO:0000256" key="5">
    <source>
        <dbReference type="ARBA" id="ARBA00022898"/>
    </source>
</evidence>
<sequence>MKLARRTTLINPSPTLAVTAKEKQMKAQGIDVIGFGAGEPDFDTPIYIKDAAKKSIDEGFTKYTATSGIEELKKAICQKFKQDNALDYEPSQIIVSCGAKHSLFNAIMCLCEKGDEVILPSPYWVSYLEQIKLSQAKPVIIETSEKYNFKLPYRTFKHAITPKTKCLILNSPSNPTGMVYTRDELKAIADLAVKHGFYIISDEVYEKLIYEGEHISIASFGPEIKNLAIVINGVSKAYSMTGWRIGYAAGPKELIAAMGNLQDHSTSNPTSIAQKAALAAISELGLSRPAFAAGTPPTEGGRMGLSPMSLMVNEFRNRRDYIVEKLNSIPGISCLKPQGAFYAFPNISKLIGKTIKGQKITGSLSLSEVLLNEAKVTVIPGIAFGADKYIRLSYATSMENIKEGLRRIEEVLKQ</sequence>
<dbReference type="FunFam" id="3.40.640.10:FF:000033">
    <property type="entry name" value="Aspartate aminotransferase"/>
    <property type="match status" value="1"/>
</dbReference>
<protein>
    <recommendedName>
        <fullName evidence="6">Aminotransferase</fullName>
        <ecNumber evidence="6">2.6.1.-</ecNumber>
    </recommendedName>
</protein>
<keyword evidence="4 6" id="KW-0808">Transferase</keyword>
<dbReference type="EC" id="2.6.1.-" evidence="6"/>
<evidence type="ECO:0000259" key="7">
    <source>
        <dbReference type="Pfam" id="PF00155"/>
    </source>
</evidence>
<dbReference type="Gene3D" id="3.90.1150.10">
    <property type="entry name" value="Aspartate Aminotransferase, domain 1"/>
    <property type="match status" value="1"/>
</dbReference>
<gene>
    <name evidence="8" type="ORF">AUJ66_05800</name>
</gene>
<dbReference type="InterPro" id="IPR015421">
    <property type="entry name" value="PyrdxlP-dep_Trfase_major"/>
</dbReference>
<dbReference type="GO" id="GO:0008483">
    <property type="term" value="F:transaminase activity"/>
    <property type="evidence" value="ECO:0007669"/>
    <property type="project" value="UniProtKB-KW"/>
</dbReference>
<accession>A0A1J4SE78</accession>
<dbReference type="InterPro" id="IPR004839">
    <property type="entry name" value="Aminotransferase_I/II_large"/>
</dbReference>
<dbReference type="Proteomes" id="UP000182278">
    <property type="component" value="Unassembled WGS sequence"/>
</dbReference>
<evidence type="ECO:0000256" key="6">
    <source>
        <dbReference type="RuleBase" id="RU000481"/>
    </source>
</evidence>
<name>A0A1J4SE78_9BACT</name>